<dbReference type="GO" id="GO:0016491">
    <property type="term" value="F:oxidoreductase activity"/>
    <property type="evidence" value="ECO:0007669"/>
    <property type="project" value="UniProtKB-KW"/>
</dbReference>
<gene>
    <name evidence="4" type="ORF">LOCC1_G008516</name>
</gene>
<keyword evidence="2" id="KW-0560">Oxidoreductase</keyword>
<evidence type="ECO:0000256" key="2">
    <source>
        <dbReference type="ARBA" id="ARBA00023002"/>
    </source>
</evidence>
<feature type="region of interest" description="Disordered" evidence="3">
    <location>
        <begin position="53"/>
        <end position="86"/>
    </location>
</feature>
<dbReference type="OrthoDB" id="9984533at2759"/>
<sequence length="326" mass="35668">MSGNTRNIAVIATPTSQILPHLLHALSHSSAFKTIVLTRKTIIEIPFTTSALHSHSHSHSDSHETKNPSPATNGHHDHTSTSTSGIKHIQTDFSTPHLTAAIQDTHTIICLLHGSDTHLQPALISLCTSPSLPNIRLFIPSEYGLDTSNPHIRSLLPPYATRFAVQELLRSQSHSQSQSHSHSHKRPLRWKAIYSGLPLEEALQPSGALGIDLLWSSISLFPGHDHTLLALSSYADIAGQIMSVILQQKDRHHHENENRQSGTTIPSGGENNKNEIHASAFRATLPQLIAVIEATLDKPLTRYEADIAGARQEAELRMARGFFDGG</sequence>
<name>A0A8H8RE16_9HELO</name>
<proteinExistence type="predicted"/>
<accession>A0A8H8RE16</accession>
<keyword evidence="5" id="KW-1185">Reference proteome</keyword>
<evidence type="ECO:0000256" key="1">
    <source>
        <dbReference type="ARBA" id="ARBA00022857"/>
    </source>
</evidence>
<dbReference type="Gene3D" id="3.40.50.720">
    <property type="entry name" value="NAD(P)-binding Rossmann-like Domain"/>
    <property type="match status" value="1"/>
</dbReference>
<dbReference type="EMBL" id="QGMI01002118">
    <property type="protein sequence ID" value="TVY31626.1"/>
    <property type="molecule type" value="Genomic_DNA"/>
</dbReference>
<feature type="non-terminal residue" evidence="4">
    <location>
        <position position="326"/>
    </location>
</feature>
<dbReference type="PANTHER" id="PTHR47706">
    <property type="entry name" value="NMRA-LIKE FAMILY PROTEIN"/>
    <property type="match status" value="1"/>
</dbReference>
<comment type="caution">
    <text evidence="4">The sequence shown here is derived from an EMBL/GenBank/DDBJ whole genome shotgun (WGS) entry which is preliminary data.</text>
</comment>
<evidence type="ECO:0000313" key="5">
    <source>
        <dbReference type="Proteomes" id="UP000443090"/>
    </source>
</evidence>
<feature type="compositionally biased region" description="Polar residues" evidence="3">
    <location>
        <begin position="259"/>
        <end position="271"/>
    </location>
</feature>
<evidence type="ECO:0000313" key="4">
    <source>
        <dbReference type="EMBL" id="TVY31626.1"/>
    </source>
</evidence>
<dbReference type="PANTHER" id="PTHR47706:SF1">
    <property type="entry name" value="CIPA-LIKE, PUTATIVE (AFU_ORTHOLOGUE AFUA_1G12460)-RELATED"/>
    <property type="match status" value="1"/>
</dbReference>
<dbReference type="InterPro" id="IPR051609">
    <property type="entry name" value="NmrA/Isoflavone_reductase-like"/>
</dbReference>
<reference evidence="4 5" key="1">
    <citation type="submission" date="2018-05" db="EMBL/GenBank/DDBJ databases">
        <title>Genome sequencing and assembly of the regulated plant pathogen Lachnellula willkommii and related sister species for the development of diagnostic species identification markers.</title>
        <authorList>
            <person name="Giroux E."/>
            <person name="Bilodeau G."/>
        </authorList>
    </citation>
    <scope>NUCLEOTIDE SEQUENCE [LARGE SCALE GENOMIC DNA]</scope>
    <source>
        <strain evidence="4 5">CBS 160.35</strain>
    </source>
</reference>
<evidence type="ECO:0000256" key="3">
    <source>
        <dbReference type="SAM" id="MobiDB-lite"/>
    </source>
</evidence>
<feature type="region of interest" description="Disordered" evidence="3">
    <location>
        <begin position="249"/>
        <end position="273"/>
    </location>
</feature>
<organism evidence="4 5">
    <name type="scientific">Lachnellula occidentalis</name>
    <dbReference type="NCBI Taxonomy" id="215460"/>
    <lineage>
        <taxon>Eukaryota</taxon>
        <taxon>Fungi</taxon>
        <taxon>Dikarya</taxon>
        <taxon>Ascomycota</taxon>
        <taxon>Pezizomycotina</taxon>
        <taxon>Leotiomycetes</taxon>
        <taxon>Helotiales</taxon>
        <taxon>Lachnaceae</taxon>
        <taxon>Lachnellula</taxon>
    </lineage>
</organism>
<protein>
    <submittedName>
        <fullName evidence="4">Uncharacterized protein</fullName>
    </submittedName>
</protein>
<dbReference type="Proteomes" id="UP000443090">
    <property type="component" value="Unassembled WGS sequence"/>
</dbReference>
<dbReference type="AlphaFoldDB" id="A0A8H8RE16"/>
<keyword evidence="1" id="KW-0521">NADP</keyword>